<dbReference type="Proteomes" id="UP000008312">
    <property type="component" value="Unassembled WGS sequence"/>
</dbReference>
<dbReference type="EMBL" id="FN668645">
    <property type="protein sequence ID" value="CBK21933.2"/>
    <property type="molecule type" value="Genomic_DNA"/>
</dbReference>
<keyword evidence="3" id="KW-0479">Metal-binding</keyword>
<dbReference type="GO" id="GO:0045332">
    <property type="term" value="P:phospholipid translocation"/>
    <property type="evidence" value="ECO:0007669"/>
    <property type="project" value="TreeGrafter"/>
</dbReference>
<evidence type="ECO:0000256" key="4">
    <source>
        <dbReference type="ARBA" id="ARBA00022842"/>
    </source>
</evidence>
<evidence type="ECO:0000313" key="10">
    <source>
        <dbReference type="EMBL" id="CBK21933.2"/>
    </source>
</evidence>
<evidence type="ECO:0000256" key="5">
    <source>
        <dbReference type="ARBA" id="ARBA00022989"/>
    </source>
</evidence>
<dbReference type="GO" id="GO:0140326">
    <property type="term" value="F:ATPase-coupled intramembrane lipid transporter activity"/>
    <property type="evidence" value="ECO:0007669"/>
    <property type="project" value="TreeGrafter"/>
</dbReference>
<organism evidence="10">
    <name type="scientific">Blastocystis hominis</name>
    <dbReference type="NCBI Taxonomy" id="12968"/>
    <lineage>
        <taxon>Eukaryota</taxon>
        <taxon>Sar</taxon>
        <taxon>Stramenopiles</taxon>
        <taxon>Bigyra</taxon>
        <taxon>Opalozoa</taxon>
        <taxon>Opalinata</taxon>
        <taxon>Blastocystidae</taxon>
        <taxon>Blastocystis</taxon>
    </lineage>
</organism>
<keyword evidence="11" id="KW-1185">Reference proteome</keyword>
<accession>D8M1J4</accession>
<dbReference type="Gene3D" id="3.40.50.1000">
    <property type="entry name" value="HAD superfamily/HAD-like"/>
    <property type="match status" value="1"/>
</dbReference>
<protein>
    <recommendedName>
        <fullName evidence="9">P-type ATPase C-terminal domain-containing protein</fullName>
    </recommendedName>
</protein>
<dbReference type="PANTHER" id="PTHR24092">
    <property type="entry name" value="PROBABLE PHOSPHOLIPID-TRANSPORTING ATPASE"/>
    <property type="match status" value="1"/>
</dbReference>
<feature type="transmembrane region" description="Helical" evidence="8">
    <location>
        <begin position="397"/>
        <end position="430"/>
    </location>
</feature>
<evidence type="ECO:0000313" key="11">
    <source>
        <dbReference type="Proteomes" id="UP000008312"/>
    </source>
</evidence>
<dbReference type="GO" id="GO:0005524">
    <property type="term" value="F:ATP binding"/>
    <property type="evidence" value="ECO:0007669"/>
    <property type="project" value="InterPro"/>
</dbReference>
<evidence type="ECO:0000256" key="3">
    <source>
        <dbReference type="ARBA" id="ARBA00022723"/>
    </source>
</evidence>
<dbReference type="InterPro" id="IPR023214">
    <property type="entry name" value="HAD_sf"/>
</dbReference>
<dbReference type="GO" id="GO:0016887">
    <property type="term" value="F:ATP hydrolysis activity"/>
    <property type="evidence" value="ECO:0007669"/>
    <property type="project" value="InterPro"/>
</dbReference>
<dbReference type="Pfam" id="PF16212">
    <property type="entry name" value="PhoLip_ATPase_C"/>
    <property type="match status" value="1"/>
</dbReference>
<dbReference type="GO" id="GO:0046872">
    <property type="term" value="F:metal ion binding"/>
    <property type="evidence" value="ECO:0007669"/>
    <property type="project" value="UniProtKB-KW"/>
</dbReference>
<comment type="subcellular location">
    <subcellularLocation>
        <location evidence="1">Membrane</location>
        <topology evidence="1">Multi-pass membrane protein</topology>
    </subcellularLocation>
</comment>
<proteinExistence type="predicted"/>
<evidence type="ECO:0000256" key="2">
    <source>
        <dbReference type="ARBA" id="ARBA00022692"/>
    </source>
</evidence>
<evidence type="ECO:0000256" key="7">
    <source>
        <dbReference type="SAM" id="MobiDB-lite"/>
    </source>
</evidence>
<keyword evidence="2 8" id="KW-0812">Transmembrane</keyword>
<gene>
    <name evidence="10" type="ORF">GSBLH_T00002021001</name>
</gene>
<evidence type="ECO:0000256" key="8">
    <source>
        <dbReference type="SAM" id="Phobius"/>
    </source>
</evidence>
<dbReference type="PANTHER" id="PTHR24092:SF19">
    <property type="entry name" value="PHOSPHOLIPID-TRANSPORTING ATPASE"/>
    <property type="match status" value="1"/>
</dbReference>
<sequence>MTKNGPNSGSPDELALLHGFKQLGGFILAKDETVVRLRLPRGGEETWKIERVNAFSSERKRMSVVVRNGETGEIRLYMKVRNRADFCHPGSRRQRASPLRPQSRGSGFGPAVAFAGNAARLPHHGVRLPRFFVRSVGRLRGALRFRGNRGEIAGPSSGLDVSPRGSVQCSEEDVERDADALGTCAIEDSLQEGVSETFLRKGGIRFWLITGDHVETSLQISRQSKILQCDETKLLRLEGASANELRAAWDRAKASLCPAGRSLVLTGRSLAAIFAWADCLDFFKTAVQFDSVLCCRVTPKQKAEIVRWVQKASKHVTLAIGDGGNDVSMLLQSDCGVGIRGREGEQAARAGDFVVREFRSLVRLLCVHGARDRSRSWTITGYSLYKSVVLCGCQTMYSLFTLFSGASLFCSLHLTFYSIVLFVFSFFFYFAHSRSPSSDSSSNAFTPTRTFSPTRSSTPTPTAPRPSIRRPTPSAASSPFSRSRWRRA</sequence>
<evidence type="ECO:0000256" key="1">
    <source>
        <dbReference type="ARBA" id="ARBA00004141"/>
    </source>
</evidence>
<dbReference type="InterPro" id="IPR023299">
    <property type="entry name" value="ATPase_P-typ_cyto_dom_N"/>
</dbReference>
<keyword evidence="5 8" id="KW-1133">Transmembrane helix</keyword>
<dbReference type="AlphaFoldDB" id="D8M1J4"/>
<feature type="domain" description="P-type ATPase C-terminal" evidence="9">
    <location>
        <begin position="348"/>
        <end position="430"/>
    </location>
</feature>
<feature type="region of interest" description="Disordered" evidence="7">
    <location>
        <begin position="88"/>
        <end position="107"/>
    </location>
</feature>
<dbReference type="InterPro" id="IPR001757">
    <property type="entry name" value="P_typ_ATPase"/>
</dbReference>
<dbReference type="InterPro" id="IPR032630">
    <property type="entry name" value="P_typ_ATPase_c"/>
</dbReference>
<name>D8M1J4_BLAHO</name>
<feature type="region of interest" description="Disordered" evidence="7">
    <location>
        <begin position="434"/>
        <end position="488"/>
    </location>
</feature>
<dbReference type="GeneID" id="24919233"/>
<reference evidence="10" key="1">
    <citation type="submission" date="2010-02" db="EMBL/GenBank/DDBJ databases">
        <title>Sequencing and annotation of the Blastocystis hominis genome.</title>
        <authorList>
            <person name="Wincker P."/>
        </authorList>
    </citation>
    <scope>NUCLEOTIDE SEQUENCE</scope>
    <source>
        <strain evidence="10">Singapore isolate B</strain>
    </source>
</reference>
<dbReference type="NCBIfam" id="TIGR01494">
    <property type="entry name" value="ATPase_P-type"/>
    <property type="match status" value="1"/>
</dbReference>
<dbReference type="SUPFAM" id="SSF56784">
    <property type="entry name" value="HAD-like"/>
    <property type="match status" value="1"/>
</dbReference>
<dbReference type="GO" id="GO:0005886">
    <property type="term" value="C:plasma membrane"/>
    <property type="evidence" value="ECO:0007669"/>
    <property type="project" value="TreeGrafter"/>
</dbReference>
<dbReference type="RefSeq" id="XP_012895981.1">
    <property type="nucleotide sequence ID" value="XM_013040527.1"/>
</dbReference>
<dbReference type="OrthoDB" id="377733at2759"/>
<dbReference type="SUPFAM" id="SSF81660">
    <property type="entry name" value="Metal cation-transporting ATPase, ATP-binding domain N"/>
    <property type="match status" value="1"/>
</dbReference>
<dbReference type="Gene3D" id="3.40.1110.10">
    <property type="entry name" value="Calcium-transporting ATPase, cytoplasmic domain N"/>
    <property type="match status" value="1"/>
</dbReference>
<keyword evidence="4" id="KW-0460">Magnesium</keyword>
<evidence type="ECO:0000256" key="6">
    <source>
        <dbReference type="ARBA" id="ARBA00023136"/>
    </source>
</evidence>
<dbReference type="InParanoid" id="D8M1J4"/>
<feature type="compositionally biased region" description="Low complexity" evidence="7">
    <location>
        <begin position="434"/>
        <end position="482"/>
    </location>
</feature>
<dbReference type="OMA" id="SAHNIVM"/>
<evidence type="ECO:0000259" key="9">
    <source>
        <dbReference type="Pfam" id="PF16212"/>
    </source>
</evidence>
<keyword evidence="6 8" id="KW-0472">Membrane</keyword>
<dbReference type="InterPro" id="IPR036412">
    <property type="entry name" value="HAD-like_sf"/>
</dbReference>